<evidence type="ECO:0000313" key="3">
    <source>
        <dbReference type="Proteomes" id="UP000076837"/>
    </source>
</evidence>
<keyword evidence="3" id="KW-1185">Reference proteome</keyword>
<sequence>MASNDSSSGSQKRSISLRTTLRSRRKRLEEEGSRSDDEAVANGPDQHQRQHSPRRCSPRSRLDPFAESVVIENPNTAPHTNSSLRGRAPRSSLFARQVPSRAGTDSAIGSPSRVDLSSIRAGPDTDDEPGRSLNGLGCSSALQDGVLEDNLLRNHANPILRRIHTRSQAANSQPEASAPQGYRTDAGLLGHAFDNFDSDISDRASRANTFERSGAASTDPFGRTYHTMGGPSKRTRERFEDAAGKDLLNTLKKQGAVTAMIYHDTVPDSEANDIWPKFRSSAKLPIRYSMLDTNGNTPEVDELSGRGQKTSQNRYNLRGRANSTSVESESQNESDNPPLSRGRPFWQLPVELVEQIIEHLNRDDIKSLRLVSHELNDCTSQAAFKTVVVPFNMEIYGMLGQEPKPDRKGKKCARISKPEYWWRNGNCDEAYVGHSLDVFRGFGRHIVRYAMSFEVTETSLSAPPLKPVTEQKTSFWGKYEWPFGEYRRFDAIAGLESAADETPRMKTAFSELTKVKELALSIDNGLGWLNGPDRSIRAHILQKPPSIFGCRRKVPDRRAQAQQELWDHIDTMHARVGEDVRIATLFKLEGGRPLIQAQETGLLATVQPTLPFLDAHIVHDAKPQDITNSDFSETFGDSDLYDRHMPGQHLTNAGVLFTSTTLQPSDAAQVASSITPATLSKLQSEWLLETEWAQRAFTSSYMLSILDNPATFHQVHTLNISSLPDRYISMLNRADFWNALPNLKHVTLMIVPGWRTVYKDEAGFVDTSVMDPTERVDIFCELLLAQIASRPTIKKLTIGFTTGGEHAEGLHARNKLLMPAPLLPLEARMHADPLLPTVETALVQDGNILQQALLRFPYLEEFTLRNCWITPSALLEFVKIHDKYCLKHLNMDSVSLTAMLRPIGNAHAAQQANPQNAAVAQQLAVTLLHFNNNNNGGGNAAQAHPLPANNQVLNSYIQSLIVQLQQMQANAGGIQQQHINALQNQLQQQLHSAQIANAQPHRSNRLSLRQHSVQQHPQAQQQLNITHMTHLNHLATQVSLMQQLVAGQGALVAPFTNAPADGARSVLQTRPREGSWMEIIDQISPGTNLFDFESPHSQAIPTRTTSLQCVSFISCGYAKLPHLHPGIDQSTIETGNGFAAALRNPVFTKRYNALSPAMLSSRWPYLGEIVQEVDSSELAALETAWDLRHGWEDVEAARAVEFDGLLSGGTGRFSGKVQLSDRVNTGANSASVEILAKAVSDIDLAY</sequence>
<feature type="region of interest" description="Disordered" evidence="1">
    <location>
        <begin position="290"/>
        <end position="342"/>
    </location>
</feature>
<protein>
    <submittedName>
        <fullName evidence="2">Uncharacterized protein</fullName>
    </submittedName>
</protein>
<feature type="compositionally biased region" description="Polar residues" evidence="1">
    <location>
        <begin position="1"/>
        <end position="11"/>
    </location>
</feature>
<feature type="compositionally biased region" description="Basic residues" evidence="1">
    <location>
        <begin position="49"/>
        <end position="58"/>
    </location>
</feature>
<organism evidence="2 3">
    <name type="scientific">Didymella rabiei</name>
    <name type="common">Chickpea ascochyta blight fungus</name>
    <name type="synonym">Mycosphaerella rabiei</name>
    <dbReference type="NCBI Taxonomy" id="5454"/>
    <lineage>
        <taxon>Eukaryota</taxon>
        <taxon>Fungi</taxon>
        <taxon>Dikarya</taxon>
        <taxon>Ascomycota</taxon>
        <taxon>Pezizomycotina</taxon>
        <taxon>Dothideomycetes</taxon>
        <taxon>Pleosporomycetidae</taxon>
        <taxon>Pleosporales</taxon>
        <taxon>Pleosporineae</taxon>
        <taxon>Didymellaceae</taxon>
        <taxon>Ascochyta</taxon>
    </lineage>
</organism>
<dbReference type="SUPFAM" id="SSF81383">
    <property type="entry name" value="F-box domain"/>
    <property type="match status" value="1"/>
</dbReference>
<dbReference type="AlphaFoldDB" id="A0A162Z0W7"/>
<proteinExistence type="predicted"/>
<dbReference type="Pfam" id="PF00646">
    <property type="entry name" value="F-box"/>
    <property type="match status" value="1"/>
</dbReference>
<gene>
    <name evidence="2" type="ORF">ST47_g8399</name>
</gene>
<dbReference type="CDD" id="cd09917">
    <property type="entry name" value="F-box_SF"/>
    <property type="match status" value="1"/>
</dbReference>
<reference evidence="2 3" key="1">
    <citation type="journal article" date="2016" name="Sci. Rep.">
        <title>Draft genome sequencing and secretome analysis of fungal phytopathogen Ascochyta rabiei provides insight into the necrotrophic effector repertoire.</title>
        <authorList>
            <person name="Verma S."/>
            <person name="Gazara R.K."/>
            <person name="Nizam S."/>
            <person name="Parween S."/>
            <person name="Chattopadhyay D."/>
            <person name="Verma P.K."/>
        </authorList>
    </citation>
    <scope>NUCLEOTIDE SEQUENCE [LARGE SCALE GENOMIC DNA]</scope>
    <source>
        <strain evidence="2 3">ArDII</strain>
    </source>
</reference>
<feature type="compositionally biased region" description="Polar residues" evidence="1">
    <location>
        <begin position="73"/>
        <end position="84"/>
    </location>
</feature>
<feature type="region of interest" description="Disordered" evidence="1">
    <location>
        <begin position="165"/>
        <end position="184"/>
    </location>
</feature>
<feature type="compositionally biased region" description="Polar residues" evidence="1">
    <location>
        <begin position="307"/>
        <end position="337"/>
    </location>
</feature>
<dbReference type="OrthoDB" id="4194555at2759"/>
<feature type="region of interest" description="Disordered" evidence="1">
    <location>
        <begin position="1"/>
        <end position="137"/>
    </location>
</feature>
<dbReference type="InterPro" id="IPR001810">
    <property type="entry name" value="F-box_dom"/>
</dbReference>
<feature type="compositionally biased region" description="Basic and acidic residues" evidence="1">
    <location>
        <begin position="27"/>
        <end position="37"/>
    </location>
</feature>
<feature type="region of interest" description="Disordered" evidence="1">
    <location>
        <begin position="210"/>
        <end position="237"/>
    </location>
</feature>
<dbReference type="InterPro" id="IPR036047">
    <property type="entry name" value="F-box-like_dom_sf"/>
</dbReference>
<accession>A0A162Z0W7</accession>
<dbReference type="PROSITE" id="PS50181">
    <property type="entry name" value="FBOX"/>
    <property type="match status" value="1"/>
</dbReference>
<comment type="caution">
    <text evidence="2">The sequence shown here is derived from an EMBL/GenBank/DDBJ whole genome shotgun (WGS) entry which is preliminary data.</text>
</comment>
<evidence type="ECO:0000256" key="1">
    <source>
        <dbReference type="SAM" id="MobiDB-lite"/>
    </source>
</evidence>
<name>A0A162Z0W7_DIDRA</name>
<dbReference type="EMBL" id="JYNV01000281">
    <property type="protein sequence ID" value="KZM20339.1"/>
    <property type="molecule type" value="Genomic_DNA"/>
</dbReference>
<evidence type="ECO:0000313" key="2">
    <source>
        <dbReference type="EMBL" id="KZM20339.1"/>
    </source>
</evidence>
<dbReference type="Proteomes" id="UP000076837">
    <property type="component" value="Unassembled WGS sequence"/>
</dbReference>
<feature type="compositionally biased region" description="Polar residues" evidence="1">
    <location>
        <begin position="166"/>
        <end position="175"/>
    </location>
</feature>